<feature type="domain" description="GOLD" evidence="2">
    <location>
        <begin position="270"/>
        <end position="373"/>
    </location>
</feature>
<dbReference type="Gene3D" id="2.60.120.680">
    <property type="entry name" value="GOLD domain"/>
    <property type="match status" value="1"/>
</dbReference>
<dbReference type="InterPro" id="IPR036865">
    <property type="entry name" value="CRAL-TRIO_dom_sf"/>
</dbReference>
<dbReference type="CDD" id="cd00170">
    <property type="entry name" value="SEC14"/>
    <property type="match status" value="1"/>
</dbReference>
<feature type="domain" description="CRAL-TRIO" evidence="1">
    <location>
        <begin position="77"/>
        <end position="253"/>
    </location>
</feature>
<dbReference type="EMBL" id="CAXLJM020000069">
    <property type="protein sequence ID" value="CAL8125547.1"/>
    <property type="molecule type" value="Genomic_DNA"/>
</dbReference>
<dbReference type="Gene3D" id="3.40.525.10">
    <property type="entry name" value="CRAL-TRIO lipid binding domain"/>
    <property type="match status" value="1"/>
</dbReference>
<dbReference type="SMART" id="SM00516">
    <property type="entry name" value="SEC14"/>
    <property type="match status" value="1"/>
</dbReference>
<dbReference type="InterPro" id="IPR009038">
    <property type="entry name" value="GOLD_dom"/>
</dbReference>
<dbReference type="SUPFAM" id="SSF101576">
    <property type="entry name" value="Supernatant protein factor (SPF), C-terminal domain"/>
    <property type="match status" value="1"/>
</dbReference>
<organism evidence="3 4">
    <name type="scientific">Orchesella dallaii</name>
    <dbReference type="NCBI Taxonomy" id="48710"/>
    <lineage>
        <taxon>Eukaryota</taxon>
        <taxon>Metazoa</taxon>
        <taxon>Ecdysozoa</taxon>
        <taxon>Arthropoda</taxon>
        <taxon>Hexapoda</taxon>
        <taxon>Collembola</taxon>
        <taxon>Entomobryomorpha</taxon>
        <taxon>Entomobryoidea</taxon>
        <taxon>Orchesellidae</taxon>
        <taxon>Orchesellinae</taxon>
        <taxon>Orchesella</taxon>
    </lineage>
</organism>
<evidence type="ECO:0000259" key="1">
    <source>
        <dbReference type="PROSITE" id="PS50191"/>
    </source>
</evidence>
<dbReference type="InterPro" id="IPR036598">
    <property type="entry name" value="GOLD_dom_sf"/>
</dbReference>
<evidence type="ECO:0000313" key="4">
    <source>
        <dbReference type="Proteomes" id="UP001642540"/>
    </source>
</evidence>
<evidence type="ECO:0000259" key="2">
    <source>
        <dbReference type="PROSITE" id="PS50866"/>
    </source>
</evidence>
<dbReference type="Pfam" id="PF00650">
    <property type="entry name" value="CRAL_TRIO"/>
    <property type="match status" value="1"/>
</dbReference>
<accession>A0ABP1RCJ9</accession>
<dbReference type="InterPro" id="IPR051064">
    <property type="entry name" value="SEC14/CRAL-TRIO_domain"/>
</dbReference>
<evidence type="ECO:0008006" key="5">
    <source>
        <dbReference type="Google" id="ProtNLM"/>
    </source>
</evidence>
<protein>
    <recommendedName>
        <fullName evidence="5">SEC14-like protein 2</fullName>
    </recommendedName>
</protein>
<reference evidence="3 4" key="1">
    <citation type="submission" date="2024-08" db="EMBL/GenBank/DDBJ databases">
        <authorList>
            <person name="Cucini C."/>
            <person name="Frati F."/>
        </authorList>
    </citation>
    <scope>NUCLEOTIDE SEQUENCE [LARGE SCALE GENOMIC DNA]</scope>
</reference>
<dbReference type="Proteomes" id="UP001642540">
    <property type="component" value="Unassembled WGS sequence"/>
</dbReference>
<dbReference type="PROSITE" id="PS50866">
    <property type="entry name" value="GOLD"/>
    <property type="match status" value="1"/>
</dbReference>
<sequence>MPEEQVFTEKERTALTQFKKRVEGLDVKNKDLLEDRRLINWLRARDCRLDDAENMFRKHLAWRQENDIETILTSNNLPDELLNLVPVELMGPDKEGNPTMVLFTGGFEIKKHVQTYGKATIMKVYSIFMERLYADCILHSTDKRKLNKFVNIIDLEALRYKDCLSADVLDVLTNAMKCVEANYPELLEKAYVLNAPAIFPIIWNLIKPFLSQKTISNVHFFNSNLESYRSVLLERLPVNKLPRRWGGSRYCELWQLNVYSASVHITDEFRKNFEEKTIPAGEALDLSFEVETPKTLLSWSFKTENYDIGFSVVHKQLSSDCEEKEIIEYKRYNVQKILQTGSMVCETKGQFILRFDNTYSKFRGKTVMYHVELSQLTADDGSCKEVQVGNNNARNGNL</sequence>
<dbReference type="PANTHER" id="PTHR23324">
    <property type="entry name" value="SEC14 RELATED PROTEIN"/>
    <property type="match status" value="1"/>
</dbReference>
<dbReference type="SUPFAM" id="SSF52087">
    <property type="entry name" value="CRAL/TRIO domain"/>
    <property type="match status" value="1"/>
</dbReference>
<comment type="caution">
    <text evidence="3">The sequence shown here is derived from an EMBL/GenBank/DDBJ whole genome shotgun (WGS) entry which is preliminary data.</text>
</comment>
<proteinExistence type="predicted"/>
<gene>
    <name evidence="3" type="ORF">ODALV1_LOCUS21012</name>
</gene>
<dbReference type="InterPro" id="IPR036273">
    <property type="entry name" value="CRAL/TRIO_N_dom_sf"/>
</dbReference>
<name>A0ABP1RCJ9_9HEXA</name>
<dbReference type="SUPFAM" id="SSF46938">
    <property type="entry name" value="CRAL/TRIO N-terminal domain"/>
    <property type="match status" value="1"/>
</dbReference>
<keyword evidence="4" id="KW-1185">Reference proteome</keyword>
<dbReference type="PANTHER" id="PTHR23324:SF83">
    <property type="entry name" value="SEC14-LIKE PROTEIN 2"/>
    <property type="match status" value="1"/>
</dbReference>
<dbReference type="PROSITE" id="PS50191">
    <property type="entry name" value="CRAL_TRIO"/>
    <property type="match status" value="1"/>
</dbReference>
<dbReference type="InterPro" id="IPR001251">
    <property type="entry name" value="CRAL-TRIO_dom"/>
</dbReference>
<evidence type="ECO:0000313" key="3">
    <source>
        <dbReference type="EMBL" id="CAL8125547.1"/>
    </source>
</evidence>